<evidence type="ECO:0000256" key="1">
    <source>
        <dbReference type="SAM" id="Phobius"/>
    </source>
</evidence>
<feature type="transmembrane region" description="Helical" evidence="1">
    <location>
        <begin position="246"/>
        <end position="264"/>
    </location>
</feature>
<dbReference type="PATRIC" id="fig|1408103.3.peg.2698"/>
<feature type="transmembrane region" description="Helical" evidence="1">
    <location>
        <begin position="20"/>
        <end position="37"/>
    </location>
</feature>
<accession>A0A0M2SW11</accession>
<keyword evidence="1" id="KW-0472">Membrane</keyword>
<name>A0A0M2SW11_9BACI</name>
<organism evidence="3 4">
    <name type="scientific">Mesobacillus campisalis</name>
    <dbReference type="NCBI Taxonomy" id="1408103"/>
    <lineage>
        <taxon>Bacteria</taxon>
        <taxon>Bacillati</taxon>
        <taxon>Bacillota</taxon>
        <taxon>Bacilli</taxon>
        <taxon>Bacillales</taxon>
        <taxon>Bacillaceae</taxon>
        <taxon>Mesobacillus</taxon>
    </lineage>
</organism>
<dbReference type="InterPro" id="IPR011642">
    <property type="entry name" value="Gate_dom"/>
</dbReference>
<feature type="transmembrane region" description="Helical" evidence="1">
    <location>
        <begin position="218"/>
        <end position="240"/>
    </location>
</feature>
<dbReference type="EMBL" id="LAYY01000011">
    <property type="protein sequence ID" value="KKK37891.1"/>
    <property type="molecule type" value="Genomic_DNA"/>
</dbReference>
<feature type="transmembrane region" description="Helical" evidence="1">
    <location>
        <begin position="103"/>
        <end position="120"/>
    </location>
</feature>
<protein>
    <submittedName>
        <fullName evidence="3">Membrane protein</fullName>
    </submittedName>
</protein>
<feature type="domain" description="Nucleoside transporter/FeoB GTPase Gate" evidence="2">
    <location>
        <begin position="144"/>
        <end position="240"/>
    </location>
</feature>
<dbReference type="RefSeq" id="WP_046524013.1">
    <property type="nucleotide sequence ID" value="NZ_LAYY01000011.1"/>
</dbReference>
<dbReference type="AlphaFoldDB" id="A0A0M2SW11"/>
<gene>
    <name evidence="3" type="ORF">WQ57_12005</name>
</gene>
<reference evidence="3 4" key="1">
    <citation type="submission" date="2015-04" db="EMBL/GenBank/DDBJ databases">
        <title>Taxonomic description and genome sequence of Bacillus campisalis sp. nov., a novel member of the genus Bacillus isolated from solar saltern.</title>
        <authorList>
            <person name="Mathan Kumar R."/>
            <person name="Kaur G."/>
            <person name="Kumar A."/>
            <person name="Singh N.K."/>
            <person name="Kaur N."/>
            <person name="Kumar N."/>
            <person name="Mayilraj S."/>
        </authorList>
    </citation>
    <scope>NUCLEOTIDE SEQUENCE [LARGE SCALE GENOMIC DNA]</scope>
    <source>
        <strain evidence="3 4">SA2-6</strain>
    </source>
</reference>
<keyword evidence="1" id="KW-0812">Transmembrane</keyword>
<feature type="transmembrane region" description="Helical" evidence="1">
    <location>
        <begin position="402"/>
        <end position="423"/>
    </location>
</feature>
<dbReference type="Proteomes" id="UP000034166">
    <property type="component" value="Unassembled WGS sequence"/>
</dbReference>
<dbReference type="OrthoDB" id="1633380at2"/>
<dbReference type="Pfam" id="PF07670">
    <property type="entry name" value="Gate"/>
    <property type="match status" value="1"/>
</dbReference>
<feature type="transmembrane region" description="Helical" evidence="1">
    <location>
        <begin position="435"/>
        <end position="456"/>
    </location>
</feature>
<keyword evidence="4" id="KW-1185">Reference proteome</keyword>
<evidence type="ECO:0000259" key="2">
    <source>
        <dbReference type="Pfam" id="PF07670"/>
    </source>
</evidence>
<evidence type="ECO:0000313" key="3">
    <source>
        <dbReference type="EMBL" id="KKK37891.1"/>
    </source>
</evidence>
<feature type="transmembrane region" description="Helical" evidence="1">
    <location>
        <begin position="140"/>
        <end position="166"/>
    </location>
</feature>
<proteinExistence type="predicted"/>
<feature type="transmembrane region" description="Helical" evidence="1">
    <location>
        <begin position="375"/>
        <end position="395"/>
    </location>
</feature>
<sequence length="457" mass="49754">MQSVSKVQEKNTPVSAIDFLKFLIPSLIGILLFIVPIKTEEGITIPVAFLSNQIHGVIGEWIPAITVAVMGISVAGSIVTMLAKPRFVLENKALNTLFNVSKFWLGARVLGTVLGIAALYKIGPEMLHSENTGGLLLYDLIPILFTTFFLAGILLPLLLNFGLLEFTGALLMKFMRPVFKLPGRAALDCLASWVGDGTIGVLLTAKQYEEGYYTKREAAVIATTFSVVSITFTIVILQYLNLEAYFVPYYFTIIIAGLAAAVIMPRIPPLSKKADTAYEKTELKAETEMPADISSVQWGLGQAVNKARKNERVSNIFKEGFQNVLDMWLGVLPIVMAIGTVALVIAEYTPFFTIIGKPFEPILSLMGVPEAAEAAQTMVIGFADMLLPAVVGSGIESEMTRFVIACVSVTQLVYLSEMGGLLLGSNLPVKFRDLALIFILRTIITLPIVVLIAHIIF</sequence>
<keyword evidence="1" id="KW-1133">Transmembrane helix</keyword>
<feature type="transmembrane region" description="Helical" evidence="1">
    <location>
        <begin position="328"/>
        <end position="355"/>
    </location>
</feature>
<evidence type="ECO:0000313" key="4">
    <source>
        <dbReference type="Proteomes" id="UP000034166"/>
    </source>
</evidence>
<comment type="caution">
    <text evidence="3">The sequence shown here is derived from an EMBL/GenBank/DDBJ whole genome shotgun (WGS) entry which is preliminary data.</text>
</comment>
<feature type="transmembrane region" description="Helical" evidence="1">
    <location>
        <begin position="61"/>
        <end position="83"/>
    </location>
</feature>